<reference evidence="11 12" key="1">
    <citation type="journal article" date="2014" name="Genome Announc.">
        <title>Draft Genome Sequence of Lutibaculum baratangense Strain AMV1T, Isolated from a Mud Volcano in Andamans, India.</title>
        <authorList>
            <person name="Singh A."/>
            <person name="Sreenivas A."/>
            <person name="Sathyanarayana Reddy G."/>
            <person name="Pinnaka A.K."/>
            <person name="Shivaji S."/>
        </authorList>
    </citation>
    <scope>NUCLEOTIDE SEQUENCE [LARGE SCALE GENOMIC DNA]</scope>
    <source>
        <strain evidence="11 12">AMV1</strain>
    </source>
</reference>
<keyword evidence="2 9" id="KW-0813">Transport</keyword>
<evidence type="ECO:0000256" key="8">
    <source>
        <dbReference type="ARBA" id="ARBA00038436"/>
    </source>
</evidence>
<comment type="subunit">
    <text evidence="9">The complex comprises the extracytoplasmic solute receptor protein and the two transmembrane proteins.</text>
</comment>
<evidence type="ECO:0000256" key="3">
    <source>
        <dbReference type="ARBA" id="ARBA00022475"/>
    </source>
</evidence>
<dbReference type="GO" id="GO:0005886">
    <property type="term" value="C:plasma membrane"/>
    <property type="evidence" value="ECO:0007669"/>
    <property type="project" value="UniProtKB-SubCell"/>
</dbReference>
<feature type="transmembrane region" description="Helical" evidence="9">
    <location>
        <begin position="92"/>
        <end position="111"/>
    </location>
</feature>
<keyword evidence="12" id="KW-1185">Reference proteome</keyword>
<dbReference type="Proteomes" id="UP000017819">
    <property type="component" value="Unassembled WGS sequence"/>
</dbReference>
<dbReference type="PATRIC" id="fig|631454.5.peg.440"/>
<dbReference type="InterPro" id="IPR007387">
    <property type="entry name" value="TRAP_DctQ"/>
</dbReference>
<keyword evidence="3" id="KW-1003">Cell membrane</keyword>
<comment type="subcellular location">
    <subcellularLocation>
        <location evidence="1 9">Cell inner membrane</location>
        <topology evidence="1 9">Multi-pass membrane protein</topology>
    </subcellularLocation>
</comment>
<dbReference type="EMBL" id="AWXZ01000012">
    <property type="protein sequence ID" value="ESR27022.1"/>
    <property type="molecule type" value="Genomic_DNA"/>
</dbReference>
<dbReference type="PANTHER" id="PTHR35011">
    <property type="entry name" value="2,3-DIKETO-L-GULONATE TRAP TRANSPORTER SMALL PERMEASE PROTEIN YIAM"/>
    <property type="match status" value="1"/>
</dbReference>
<comment type="function">
    <text evidence="9">Part of the tripartite ATP-independent periplasmic (TRAP) transport system.</text>
</comment>
<evidence type="ECO:0000256" key="1">
    <source>
        <dbReference type="ARBA" id="ARBA00004429"/>
    </source>
</evidence>
<dbReference type="STRING" id="631454.N177_0448"/>
<keyword evidence="4 9" id="KW-0997">Cell inner membrane</keyword>
<evidence type="ECO:0000256" key="9">
    <source>
        <dbReference type="RuleBase" id="RU369079"/>
    </source>
</evidence>
<dbReference type="PANTHER" id="PTHR35011:SF2">
    <property type="entry name" value="2,3-DIKETO-L-GULONATE TRAP TRANSPORTER SMALL PERMEASE PROTEIN YIAM"/>
    <property type="match status" value="1"/>
</dbReference>
<sequence length="171" mass="19230">MAGIVRPIEAALDAVEWAFRSAANLLLLAMLVINFLNIASRFFTNQGLAWVFPLTTVMFVWMTFLGFYVVYRRGKDITVDFLLDRLGAKANMVARILVDLAMLLLLGVLLAEAPALLSRQVGNIEMVGIQRYWLSVPFFVSCFLIVIHVLVDMVHAFRRDPEPHHVPAGDI</sequence>
<keyword evidence="7 9" id="KW-0472">Membrane</keyword>
<evidence type="ECO:0000256" key="5">
    <source>
        <dbReference type="ARBA" id="ARBA00022692"/>
    </source>
</evidence>
<proteinExistence type="inferred from homology"/>
<dbReference type="Pfam" id="PF04290">
    <property type="entry name" value="DctQ"/>
    <property type="match status" value="1"/>
</dbReference>
<feature type="transmembrane region" description="Helical" evidence="9">
    <location>
        <begin position="131"/>
        <end position="151"/>
    </location>
</feature>
<dbReference type="InterPro" id="IPR055348">
    <property type="entry name" value="DctQ"/>
</dbReference>
<keyword evidence="5 9" id="KW-0812">Transmembrane</keyword>
<dbReference type="GO" id="GO:0022857">
    <property type="term" value="F:transmembrane transporter activity"/>
    <property type="evidence" value="ECO:0007669"/>
    <property type="project" value="UniProtKB-UniRule"/>
</dbReference>
<comment type="caution">
    <text evidence="11">The sequence shown here is derived from an EMBL/GenBank/DDBJ whole genome shotgun (WGS) entry which is preliminary data.</text>
</comment>
<dbReference type="OrthoDB" id="7874783at2"/>
<evidence type="ECO:0000256" key="4">
    <source>
        <dbReference type="ARBA" id="ARBA00022519"/>
    </source>
</evidence>
<feature type="transmembrane region" description="Helical" evidence="9">
    <location>
        <begin position="25"/>
        <end position="44"/>
    </location>
</feature>
<feature type="transmembrane region" description="Helical" evidence="9">
    <location>
        <begin position="50"/>
        <end position="71"/>
    </location>
</feature>
<evidence type="ECO:0000256" key="2">
    <source>
        <dbReference type="ARBA" id="ARBA00022448"/>
    </source>
</evidence>
<evidence type="ECO:0000313" key="11">
    <source>
        <dbReference type="EMBL" id="ESR27022.1"/>
    </source>
</evidence>
<feature type="domain" description="Tripartite ATP-independent periplasmic transporters DctQ component" evidence="10">
    <location>
        <begin position="30"/>
        <end position="159"/>
    </location>
</feature>
<evidence type="ECO:0000256" key="6">
    <source>
        <dbReference type="ARBA" id="ARBA00022989"/>
    </source>
</evidence>
<dbReference type="AlphaFoldDB" id="V4R4Z4"/>
<dbReference type="RefSeq" id="WP_023430599.1">
    <property type="nucleotide sequence ID" value="NZ_AWXZ01000012.1"/>
</dbReference>
<keyword evidence="6 9" id="KW-1133">Transmembrane helix</keyword>
<protein>
    <recommendedName>
        <fullName evidence="9">TRAP transporter small permease protein</fullName>
    </recommendedName>
</protein>
<dbReference type="GO" id="GO:0015740">
    <property type="term" value="P:C4-dicarboxylate transport"/>
    <property type="evidence" value="ECO:0007669"/>
    <property type="project" value="TreeGrafter"/>
</dbReference>
<evidence type="ECO:0000256" key="7">
    <source>
        <dbReference type="ARBA" id="ARBA00023136"/>
    </source>
</evidence>
<accession>V4R4Z4</accession>
<evidence type="ECO:0000259" key="10">
    <source>
        <dbReference type="Pfam" id="PF04290"/>
    </source>
</evidence>
<dbReference type="eggNOG" id="COG3090">
    <property type="taxonomic scope" value="Bacteria"/>
</dbReference>
<name>V4R4Z4_9HYPH</name>
<organism evidence="11 12">
    <name type="scientific">Lutibaculum baratangense AMV1</name>
    <dbReference type="NCBI Taxonomy" id="631454"/>
    <lineage>
        <taxon>Bacteria</taxon>
        <taxon>Pseudomonadati</taxon>
        <taxon>Pseudomonadota</taxon>
        <taxon>Alphaproteobacteria</taxon>
        <taxon>Hyphomicrobiales</taxon>
        <taxon>Tepidamorphaceae</taxon>
        <taxon>Lutibaculum</taxon>
    </lineage>
</organism>
<evidence type="ECO:0000313" key="12">
    <source>
        <dbReference type="Proteomes" id="UP000017819"/>
    </source>
</evidence>
<gene>
    <name evidence="11" type="ORF">N177_0448</name>
</gene>
<comment type="similarity">
    <text evidence="8 9">Belongs to the TRAP transporter small permease family.</text>
</comment>